<dbReference type="Pfam" id="PF06906">
    <property type="entry name" value="DUF1272"/>
    <property type="match status" value="1"/>
</dbReference>
<dbReference type="RefSeq" id="WP_183947314.1">
    <property type="nucleotide sequence ID" value="NZ_JACHHX010000003.1"/>
</dbReference>
<organism evidence="1 2">
    <name type="scientific">Rehaibacterium terrae</name>
    <dbReference type="NCBI Taxonomy" id="1341696"/>
    <lineage>
        <taxon>Bacteria</taxon>
        <taxon>Pseudomonadati</taxon>
        <taxon>Pseudomonadota</taxon>
        <taxon>Gammaproteobacteria</taxon>
        <taxon>Lysobacterales</taxon>
        <taxon>Lysobacteraceae</taxon>
        <taxon>Rehaibacterium</taxon>
    </lineage>
</organism>
<evidence type="ECO:0008006" key="3">
    <source>
        <dbReference type="Google" id="ProtNLM"/>
    </source>
</evidence>
<dbReference type="AlphaFoldDB" id="A0A7W7XYG3"/>
<proteinExistence type="predicted"/>
<accession>A0A7W7XYG3</accession>
<gene>
    <name evidence="1" type="ORF">HNQ58_000613</name>
</gene>
<protein>
    <recommendedName>
        <fullName evidence="3">DUF1272 domain-containing protein</fullName>
    </recommendedName>
</protein>
<comment type="caution">
    <text evidence="1">The sequence shown here is derived from an EMBL/GenBank/DDBJ whole genome shotgun (WGS) entry which is preliminary data.</text>
</comment>
<name>A0A7W7XYG3_9GAMM</name>
<sequence>MLQMRPNCQCCDADLPPESAQAWICSLECTYCADCAQARLGGVCPGCGGELRPRPRRLPATAAKYPPSTTRLFTPERCAR</sequence>
<reference evidence="1 2" key="1">
    <citation type="submission" date="2020-08" db="EMBL/GenBank/DDBJ databases">
        <title>Genomic Encyclopedia of Type Strains, Phase IV (KMG-IV): sequencing the most valuable type-strain genomes for metagenomic binning, comparative biology and taxonomic classification.</title>
        <authorList>
            <person name="Goeker M."/>
        </authorList>
    </citation>
    <scope>NUCLEOTIDE SEQUENCE [LARGE SCALE GENOMIC DNA]</scope>
    <source>
        <strain evidence="1 2">DSM 25897</strain>
    </source>
</reference>
<evidence type="ECO:0000313" key="1">
    <source>
        <dbReference type="EMBL" id="MBB5014737.1"/>
    </source>
</evidence>
<dbReference type="InterPro" id="IPR010696">
    <property type="entry name" value="DUF1272"/>
</dbReference>
<evidence type="ECO:0000313" key="2">
    <source>
        <dbReference type="Proteomes" id="UP000519004"/>
    </source>
</evidence>
<dbReference type="EMBL" id="JACHHX010000003">
    <property type="protein sequence ID" value="MBB5014737.1"/>
    <property type="molecule type" value="Genomic_DNA"/>
</dbReference>
<dbReference type="Proteomes" id="UP000519004">
    <property type="component" value="Unassembled WGS sequence"/>
</dbReference>
<keyword evidence="2" id="KW-1185">Reference proteome</keyword>